<keyword evidence="2" id="KW-1185">Reference proteome</keyword>
<evidence type="ECO:0000313" key="1">
    <source>
        <dbReference type="EMBL" id="KAK1463714.1"/>
    </source>
</evidence>
<name>A0AAI9XTZ6_9PEZI</name>
<reference evidence="1" key="1">
    <citation type="submission" date="2016-11" db="EMBL/GenBank/DDBJ databases">
        <title>The genome sequence of Colletotrichum cuscutae.</title>
        <authorList>
            <person name="Baroncelli R."/>
        </authorList>
    </citation>
    <scope>NUCLEOTIDE SEQUENCE</scope>
    <source>
        <strain evidence="1">IMI 304802</strain>
    </source>
</reference>
<protein>
    <submittedName>
        <fullName evidence="1">Uncharacterized protein</fullName>
    </submittedName>
</protein>
<accession>A0AAI9XTZ6</accession>
<organism evidence="1 2">
    <name type="scientific">Colletotrichum cuscutae</name>
    <dbReference type="NCBI Taxonomy" id="1209917"/>
    <lineage>
        <taxon>Eukaryota</taxon>
        <taxon>Fungi</taxon>
        <taxon>Dikarya</taxon>
        <taxon>Ascomycota</taxon>
        <taxon>Pezizomycotina</taxon>
        <taxon>Sordariomycetes</taxon>
        <taxon>Hypocreomycetidae</taxon>
        <taxon>Glomerellales</taxon>
        <taxon>Glomerellaceae</taxon>
        <taxon>Colletotrichum</taxon>
        <taxon>Colletotrichum acutatum species complex</taxon>
    </lineage>
</organism>
<gene>
    <name evidence="1" type="ORF">CCUS01_08127</name>
</gene>
<dbReference type="EMBL" id="MPDP01000266">
    <property type="protein sequence ID" value="KAK1463714.1"/>
    <property type="molecule type" value="Genomic_DNA"/>
</dbReference>
<comment type="caution">
    <text evidence="1">The sequence shown here is derived from an EMBL/GenBank/DDBJ whole genome shotgun (WGS) entry which is preliminary data.</text>
</comment>
<dbReference type="Proteomes" id="UP001239213">
    <property type="component" value="Unassembled WGS sequence"/>
</dbReference>
<sequence>MNSSRPLPVCALTFPPPALAHCRRPGKMRDRVQLPSFVRRKPTLHAFKTPLDAILSSAQSTSKARYLLSLPEELPTLRLISCL</sequence>
<dbReference type="AlphaFoldDB" id="A0AAI9XTZ6"/>
<proteinExistence type="predicted"/>
<evidence type="ECO:0000313" key="2">
    <source>
        <dbReference type="Proteomes" id="UP001239213"/>
    </source>
</evidence>